<sequence>MEKLLTQSKPLQENGFIRFDLKQMWSYPTLGEELSQLQQAFADLPPDPYAPNHTRFRRYSRAIILPWDGSFCWLPNHIREDGVEVCEYFQGTFNAEHVDTYRAFAPLSEATKANPLLHNIILHDYEQTFWEARDLVMPIHVGVHLVNFLVKPGEEAFASPNHIHQDGEPFTFAHLITYRNVKGGLNAIAHPDCTGKQLDEVPEHLVHTRFTLTEPLDSYGVCDRMVSHYVSPVTCGPNGSIAERGMLLIDYTPTVIAIT</sequence>
<keyword evidence="2" id="KW-1185">Reference proteome</keyword>
<dbReference type="Pfam" id="PF10014">
    <property type="entry name" value="2OG-Fe_Oxy_2"/>
    <property type="match status" value="1"/>
</dbReference>
<comment type="caution">
    <text evidence="1">The sequence shown here is derived from an EMBL/GenBank/DDBJ whole genome shotgun (WGS) entry which is preliminary data.</text>
</comment>
<evidence type="ECO:0000313" key="1">
    <source>
        <dbReference type="EMBL" id="SMP22338.1"/>
    </source>
</evidence>
<dbReference type="InterPro" id="IPR018724">
    <property type="entry name" value="2OG-Fe_dioxygenase"/>
</dbReference>
<evidence type="ECO:0000313" key="2">
    <source>
        <dbReference type="Proteomes" id="UP001157946"/>
    </source>
</evidence>
<evidence type="ECO:0008006" key="3">
    <source>
        <dbReference type="Google" id="ProtNLM"/>
    </source>
</evidence>
<dbReference type="RefSeq" id="WP_284724340.1">
    <property type="nucleotide sequence ID" value="NZ_FXTU01000004.1"/>
</dbReference>
<dbReference type="EMBL" id="FXTU01000004">
    <property type="protein sequence ID" value="SMP22338.1"/>
    <property type="molecule type" value="Genomic_DNA"/>
</dbReference>
<dbReference type="Gene3D" id="2.60.120.620">
    <property type="entry name" value="q2cbj1_9rhob like domain"/>
    <property type="match status" value="1"/>
</dbReference>
<dbReference type="Proteomes" id="UP001157946">
    <property type="component" value="Unassembled WGS sequence"/>
</dbReference>
<organism evidence="1 2">
    <name type="scientific">Laceyella tengchongensis</name>
    <dbReference type="NCBI Taxonomy" id="574699"/>
    <lineage>
        <taxon>Bacteria</taxon>
        <taxon>Bacillati</taxon>
        <taxon>Bacillota</taxon>
        <taxon>Bacilli</taxon>
        <taxon>Bacillales</taxon>
        <taxon>Thermoactinomycetaceae</taxon>
        <taxon>Laceyella</taxon>
    </lineage>
</organism>
<proteinExistence type="predicted"/>
<dbReference type="GO" id="GO:0051213">
    <property type="term" value="F:dioxygenase activity"/>
    <property type="evidence" value="ECO:0007669"/>
    <property type="project" value="InterPro"/>
</dbReference>
<dbReference type="AlphaFoldDB" id="A0AA46AFN6"/>
<reference evidence="1" key="1">
    <citation type="submission" date="2017-05" db="EMBL/GenBank/DDBJ databases">
        <authorList>
            <person name="Varghese N."/>
            <person name="Submissions S."/>
        </authorList>
    </citation>
    <scope>NUCLEOTIDE SEQUENCE</scope>
    <source>
        <strain evidence="1">DSM 45262</strain>
    </source>
</reference>
<protein>
    <recommendedName>
        <fullName evidence="3">2OG-Fe dioxygenase family protein</fullName>
    </recommendedName>
</protein>
<accession>A0AA46AFN6</accession>
<name>A0AA46AFN6_9BACL</name>
<gene>
    <name evidence="1" type="ORF">SAMN06265361_10446</name>
</gene>